<feature type="transmembrane region" description="Helical" evidence="10">
    <location>
        <begin position="340"/>
        <end position="359"/>
    </location>
</feature>
<feature type="transmembrane region" description="Helical" evidence="10">
    <location>
        <begin position="12"/>
        <end position="31"/>
    </location>
</feature>
<feature type="transmembrane region" description="Helical" evidence="10">
    <location>
        <begin position="280"/>
        <end position="297"/>
    </location>
</feature>
<evidence type="ECO:0000313" key="13">
    <source>
        <dbReference type="EMBL" id="UXX83367.1"/>
    </source>
</evidence>
<feature type="transmembrane region" description="Helical" evidence="10">
    <location>
        <begin position="309"/>
        <end position="331"/>
    </location>
</feature>
<feature type="transmembrane region" description="Helical" evidence="10">
    <location>
        <begin position="100"/>
        <end position="122"/>
    </location>
</feature>
<evidence type="ECO:0000313" key="14">
    <source>
        <dbReference type="Proteomes" id="UP001064087"/>
    </source>
</evidence>
<dbReference type="InterPro" id="IPR038770">
    <property type="entry name" value="Na+/solute_symporter_sf"/>
</dbReference>
<name>A0ABY6DB33_9RHOB</name>
<keyword evidence="4" id="KW-1003">Cell membrane</keyword>
<evidence type="ECO:0000256" key="4">
    <source>
        <dbReference type="ARBA" id="ARBA00022475"/>
    </source>
</evidence>
<protein>
    <submittedName>
        <fullName evidence="13">Cation:proton antiporter</fullName>
    </submittedName>
</protein>
<keyword evidence="14" id="KW-1185">Reference proteome</keyword>
<evidence type="ECO:0000256" key="5">
    <source>
        <dbReference type="ARBA" id="ARBA00022692"/>
    </source>
</evidence>
<evidence type="ECO:0000256" key="2">
    <source>
        <dbReference type="ARBA" id="ARBA00022448"/>
    </source>
</evidence>
<evidence type="ECO:0000256" key="3">
    <source>
        <dbReference type="ARBA" id="ARBA00022449"/>
    </source>
</evidence>
<keyword evidence="3" id="KW-0050">Antiport</keyword>
<feature type="transmembrane region" description="Helical" evidence="10">
    <location>
        <begin position="62"/>
        <end position="79"/>
    </location>
</feature>
<feature type="transmembrane region" description="Helical" evidence="10">
    <location>
        <begin position="197"/>
        <end position="215"/>
    </location>
</feature>
<evidence type="ECO:0000256" key="1">
    <source>
        <dbReference type="ARBA" id="ARBA00004651"/>
    </source>
</evidence>
<evidence type="ECO:0000256" key="10">
    <source>
        <dbReference type="SAM" id="Phobius"/>
    </source>
</evidence>
<dbReference type="Pfam" id="PF00999">
    <property type="entry name" value="Na_H_Exchanger"/>
    <property type="match status" value="1"/>
</dbReference>
<keyword evidence="6 10" id="KW-1133">Transmembrane helix</keyword>
<dbReference type="PANTHER" id="PTHR32507">
    <property type="entry name" value="NA(+)/H(+) ANTIPORTER 1"/>
    <property type="match status" value="1"/>
</dbReference>
<keyword evidence="7" id="KW-0406">Ion transport</keyword>
<organism evidence="13 14">
    <name type="scientific">Roseovarius pelagicus</name>
    <dbReference type="NCBI Taxonomy" id="2980108"/>
    <lineage>
        <taxon>Bacteria</taxon>
        <taxon>Pseudomonadati</taxon>
        <taxon>Pseudomonadota</taxon>
        <taxon>Alphaproteobacteria</taxon>
        <taxon>Rhodobacterales</taxon>
        <taxon>Roseobacteraceae</taxon>
        <taxon>Roseovarius</taxon>
    </lineage>
</organism>
<evidence type="ECO:0000256" key="8">
    <source>
        <dbReference type="ARBA" id="ARBA00023136"/>
    </source>
</evidence>
<dbReference type="SUPFAM" id="SSF51735">
    <property type="entry name" value="NAD(P)-binding Rossmann-fold domains"/>
    <property type="match status" value="1"/>
</dbReference>
<dbReference type="EMBL" id="CP106738">
    <property type="protein sequence ID" value="UXX83367.1"/>
    <property type="molecule type" value="Genomic_DNA"/>
</dbReference>
<accession>A0ABY6DB33</accession>
<dbReference type="Proteomes" id="UP001064087">
    <property type="component" value="Chromosome"/>
</dbReference>
<dbReference type="Gene3D" id="1.20.1530.20">
    <property type="match status" value="1"/>
</dbReference>
<dbReference type="InterPro" id="IPR006153">
    <property type="entry name" value="Cation/H_exchanger_TM"/>
</dbReference>
<evidence type="ECO:0000259" key="11">
    <source>
        <dbReference type="Pfam" id="PF00999"/>
    </source>
</evidence>
<evidence type="ECO:0000256" key="9">
    <source>
        <dbReference type="SAM" id="MobiDB-lite"/>
    </source>
</evidence>
<dbReference type="InterPro" id="IPR003148">
    <property type="entry name" value="RCK_N"/>
</dbReference>
<evidence type="ECO:0000256" key="6">
    <source>
        <dbReference type="ARBA" id="ARBA00022989"/>
    </source>
</evidence>
<gene>
    <name evidence="13" type="ORF">N7U68_01385</name>
</gene>
<reference evidence="13" key="1">
    <citation type="submission" date="2022-10" db="EMBL/GenBank/DDBJ databases">
        <title>Roseovarius pelagicus sp. nov., isolated from Arctic seawater.</title>
        <authorList>
            <person name="Hong Y.W."/>
            <person name="Hwang C.Y."/>
        </authorList>
    </citation>
    <scope>NUCLEOTIDE SEQUENCE</scope>
    <source>
        <strain evidence="13">HL-MP18</strain>
    </source>
</reference>
<dbReference type="Pfam" id="PF02254">
    <property type="entry name" value="TrkA_N"/>
    <property type="match status" value="1"/>
</dbReference>
<keyword evidence="8 10" id="KW-0472">Membrane</keyword>
<comment type="subcellular location">
    <subcellularLocation>
        <location evidence="1">Cell membrane</location>
        <topology evidence="1">Multi-pass membrane protein</topology>
    </subcellularLocation>
</comment>
<feature type="transmembrane region" description="Helical" evidence="10">
    <location>
        <begin position="128"/>
        <end position="147"/>
    </location>
</feature>
<dbReference type="InterPro" id="IPR036291">
    <property type="entry name" value="NAD(P)-bd_dom_sf"/>
</dbReference>
<feature type="transmembrane region" description="Helical" evidence="10">
    <location>
        <begin position="38"/>
        <end position="56"/>
    </location>
</feature>
<feature type="transmembrane region" description="Helical" evidence="10">
    <location>
        <begin position="252"/>
        <end position="268"/>
    </location>
</feature>
<proteinExistence type="predicted"/>
<keyword evidence="5 10" id="KW-0812">Transmembrane</keyword>
<feature type="transmembrane region" description="Helical" evidence="10">
    <location>
        <begin position="227"/>
        <end position="246"/>
    </location>
</feature>
<feature type="region of interest" description="Disordered" evidence="9">
    <location>
        <begin position="596"/>
        <end position="615"/>
    </location>
</feature>
<dbReference type="PANTHER" id="PTHR32507:SF0">
    <property type="entry name" value="NA(+)_H(+) ANTIPORTER 2-RELATED"/>
    <property type="match status" value="1"/>
</dbReference>
<dbReference type="RefSeq" id="WP_263047986.1">
    <property type="nucleotide sequence ID" value="NZ_CP106738.1"/>
</dbReference>
<feature type="transmembrane region" description="Helical" evidence="10">
    <location>
        <begin position="168"/>
        <end position="191"/>
    </location>
</feature>
<feature type="domain" description="RCK N-terminal" evidence="12">
    <location>
        <begin position="410"/>
        <end position="493"/>
    </location>
</feature>
<sequence length="615" mass="65381">MAAEAVADGTIPAVMAFALVGVLGVGAQWVAWKMRMPAIVLMLIAGLAIGPGLGLFNPERDIGPLMGPMISVAVAIILFEGGMTLNLHTLREAAVGVRRLVIIGAPVGWLLSALALHFVAGLSWASSAVFGGIMIVTGPTVIAPLLRQARLQRRPAQLLQWEAIVNDPIGALAAVLAFEVVLITAAANTFGDAVWDMAKGIGIASALGLAAGWLISEAFRRGRVPEYMKVPVLFALLLLIFALSDYVLHESGLLAVTIMGFYIANAGLPSYTELRRFKEHATILLVSGVFILLAASMDLERLSLLGWRSVLFLVVVIVLVRPVTVLSALAFSNVPMQERLLVAFTGPRGVVLVAVAGLFSERLVAAGFEDAGLLTPLAFALVAATVVLHGFSLRPMARLVGLAGGHIPGVIFAGGSQFSTSFATALREYEVPVLVADPNRARLRSAREAGLPIYVGDILSDGAEKGVEFISFGRIVTTSDNDAYNTLVATDLAPEFGRENVFQLKRAKQDSQRHALPATLGGRVVCGGLRYLEIAQRMTNGWSVRATKLSEEYGLSDWQADNPDSIPLAELVAGRELRLLDHKAKLRGEAGMHLLALSPPREKDHNGAPEEAAAD</sequence>
<evidence type="ECO:0000256" key="7">
    <source>
        <dbReference type="ARBA" id="ARBA00023065"/>
    </source>
</evidence>
<feature type="transmembrane region" description="Helical" evidence="10">
    <location>
        <begin position="371"/>
        <end position="391"/>
    </location>
</feature>
<keyword evidence="2" id="KW-0813">Transport</keyword>
<feature type="domain" description="Cation/H+ exchanger transmembrane" evidence="11">
    <location>
        <begin position="30"/>
        <end position="397"/>
    </location>
</feature>
<evidence type="ECO:0000259" key="12">
    <source>
        <dbReference type="Pfam" id="PF02254"/>
    </source>
</evidence>